<accession>A0ACC1H8X2</accession>
<dbReference type="Proteomes" id="UP001145114">
    <property type="component" value="Unassembled WGS sequence"/>
</dbReference>
<evidence type="ECO:0000313" key="1">
    <source>
        <dbReference type="EMBL" id="KAJ1670754.1"/>
    </source>
</evidence>
<name>A0ACC1H8X2_9FUNG</name>
<evidence type="ECO:0000313" key="2">
    <source>
        <dbReference type="Proteomes" id="UP001145114"/>
    </source>
</evidence>
<protein>
    <submittedName>
        <fullName evidence="1">Uncharacterized protein</fullName>
    </submittedName>
</protein>
<keyword evidence="2" id="KW-1185">Reference proteome</keyword>
<organism evidence="1 2">
    <name type="scientific">Spiromyces aspiralis</name>
    <dbReference type="NCBI Taxonomy" id="68401"/>
    <lineage>
        <taxon>Eukaryota</taxon>
        <taxon>Fungi</taxon>
        <taxon>Fungi incertae sedis</taxon>
        <taxon>Zoopagomycota</taxon>
        <taxon>Kickxellomycotina</taxon>
        <taxon>Kickxellomycetes</taxon>
        <taxon>Kickxellales</taxon>
        <taxon>Kickxellaceae</taxon>
        <taxon>Spiromyces</taxon>
    </lineage>
</organism>
<feature type="non-terminal residue" evidence="1">
    <location>
        <position position="206"/>
    </location>
</feature>
<reference evidence="1" key="1">
    <citation type="submission" date="2022-06" db="EMBL/GenBank/DDBJ databases">
        <title>Phylogenomic reconstructions and comparative analyses of Kickxellomycotina fungi.</title>
        <authorList>
            <person name="Reynolds N.K."/>
            <person name="Stajich J.E."/>
            <person name="Barry K."/>
            <person name="Grigoriev I.V."/>
            <person name="Crous P."/>
            <person name="Smith M.E."/>
        </authorList>
    </citation>
    <scope>NUCLEOTIDE SEQUENCE</scope>
    <source>
        <strain evidence="1">RSA 2271</strain>
    </source>
</reference>
<proteinExistence type="predicted"/>
<sequence>MTISSRKRRRAGVRRPRNSRGSADEDKSCYHSDDADADDGGDEEEEQSSCEGSNIHDEGVGLGGGEQDHQVDGRMRDHGTPREGQDLSSQSPGSHTDSFTAVVNPGDISTEEIRCHPDHTERTRSDELLLEDSGINRTPDDLLPTQVQQPVAGPAAKLEKPALIDIANLLPRSETIGERERRHHQALITEHAMRCLPLYSVQLESL</sequence>
<comment type="caution">
    <text evidence="1">The sequence shown here is derived from an EMBL/GenBank/DDBJ whole genome shotgun (WGS) entry which is preliminary data.</text>
</comment>
<gene>
    <name evidence="1" type="ORF">EV182_008018</name>
</gene>
<dbReference type="EMBL" id="JAMZIH010009095">
    <property type="protein sequence ID" value="KAJ1670754.1"/>
    <property type="molecule type" value="Genomic_DNA"/>
</dbReference>